<name>A0A4Y2DDN6_ARAVE</name>
<dbReference type="AlphaFoldDB" id="A0A4Y2DDN6"/>
<evidence type="ECO:0000313" key="1">
    <source>
        <dbReference type="EMBL" id="GBM14922.1"/>
    </source>
</evidence>
<comment type="caution">
    <text evidence="1">The sequence shown here is derived from an EMBL/GenBank/DDBJ whole genome shotgun (WGS) entry which is preliminary data.</text>
</comment>
<keyword evidence="2" id="KW-1185">Reference proteome</keyword>
<protein>
    <submittedName>
        <fullName evidence="1">Uncharacterized protein</fullName>
    </submittedName>
</protein>
<dbReference type="EMBL" id="BGPR01000351">
    <property type="protein sequence ID" value="GBM14922.1"/>
    <property type="molecule type" value="Genomic_DNA"/>
</dbReference>
<reference evidence="1 2" key="1">
    <citation type="journal article" date="2019" name="Sci. Rep.">
        <title>Orb-weaving spider Araneus ventricosus genome elucidates the spidroin gene catalogue.</title>
        <authorList>
            <person name="Kono N."/>
            <person name="Nakamura H."/>
            <person name="Ohtoshi R."/>
            <person name="Moran D.A.P."/>
            <person name="Shinohara A."/>
            <person name="Yoshida Y."/>
            <person name="Fujiwara M."/>
            <person name="Mori M."/>
            <person name="Tomita M."/>
            <person name="Arakawa K."/>
        </authorList>
    </citation>
    <scope>NUCLEOTIDE SEQUENCE [LARGE SCALE GENOMIC DNA]</scope>
</reference>
<accession>A0A4Y2DDN6</accession>
<dbReference type="Proteomes" id="UP000499080">
    <property type="component" value="Unassembled WGS sequence"/>
</dbReference>
<evidence type="ECO:0000313" key="2">
    <source>
        <dbReference type="Proteomes" id="UP000499080"/>
    </source>
</evidence>
<proteinExistence type="predicted"/>
<organism evidence="1 2">
    <name type="scientific">Araneus ventricosus</name>
    <name type="common">Orbweaver spider</name>
    <name type="synonym">Epeira ventricosa</name>
    <dbReference type="NCBI Taxonomy" id="182803"/>
    <lineage>
        <taxon>Eukaryota</taxon>
        <taxon>Metazoa</taxon>
        <taxon>Ecdysozoa</taxon>
        <taxon>Arthropoda</taxon>
        <taxon>Chelicerata</taxon>
        <taxon>Arachnida</taxon>
        <taxon>Araneae</taxon>
        <taxon>Araneomorphae</taxon>
        <taxon>Entelegynae</taxon>
        <taxon>Araneoidea</taxon>
        <taxon>Araneidae</taxon>
        <taxon>Araneus</taxon>
    </lineage>
</organism>
<gene>
    <name evidence="1" type="ORF">AVEN_213266_1</name>
</gene>
<sequence>MGEFANTFFIEVLGPAYSDMSHCRFEAFRLCGSAVLPDLSSSLEKTPISDLTSYPNLKGSYLSRTMINSMNKVFMADRLASMPFFSINTGSAIFKFPTL</sequence>